<protein>
    <recommendedName>
        <fullName evidence="1">non-specific serine/threonine protein kinase</fullName>
        <ecNumber evidence="1">2.7.11.1</ecNumber>
    </recommendedName>
</protein>
<dbReference type="Pfam" id="PF00069">
    <property type="entry name" value="Pkinase"/>
    <property type="match status" value="1"/>
</dbReference>
<feature type="region of interest" description="Disordered" evidence="10">
    <location>
        <begin position="436"/>
        <end position="463"/>
    </location>
</feature>
<evidence type="ECO:0000259" key="11">
    <source>
        <dbReference type="PROSITE" id="PS50011"/>
    </source>
</evidence>
<evidence type="ECO:0000256" key="3">
    <source>
        <dbReference type="ARBA" id="ARBA00022553"/>
    </source>
</evidence>
<evidence type="ECO:0000256" key="6">
    <source>
        <dbReference type="ARBA" id="ARBA00022777"/>
    </source>
</evidence>
<dbReference type="SUPFAM" id="SSF56112">
    <property type="entry name" value="Protein kinase-like (PK-like)"/>
    <property type="match status" value="1"/>
</dbReference>
<keyword evidence="7 9" id="KW-0067">ATP-binding</keyword>
<keyword evidence="13" id="KW-1185">Reference proteome</keyword>
<feature type="binding site" evidence="9">
    <location>
        <position position="39"/>
    </location>
    <ligand>
        <name>ATP</name>
        <dbReference type="ChEBI" id="CHEBI:30616"/>
    </ligand>
</feature>
<feature type="domain" description="Protein kinase" evidence="11">
    <location>
        <begin position="9"/>
        <end position="264"/>
    </location>
</feature>
<dbReference type="PROSITE" id="PS00108">
    <property type="entry name" value="PROTEIN_KINASE_ST"/>
    <property type="match status" value="1"/>
</dbReference>
<feature type="compositionally biased region" description="Low complexity" evidence="10">
    <location>
        <begin position="282"/>
        <end position="302"/>
    </location>
</feature>
<feature type="region of interest" description="Disordered" evidence="10">
    <location>
        <begin position="574"/>
        <end position="602"/>
    </location>
</feature>
<keyword evidence="5 9" id="KW-0547">Nucleotide-binding</keyword>
<evidence type="ECO:0000256" key="1">
    <source>
        <dbReference type="ARBA" id="ARBA00012513"/>
    </source>
</evidence>
<dbReference type="Gene3D" id="1.10.510.10">
    <property type="entry name" value="Transferase(Phosphotransferase) domain 1"/>
    <property type="match status" value="1"/>
</dbReference>
<organism evidence="12 13">
    <name type="scientific">Sinocyclocheilus anshuiensis</name>
    <dbReference type="NCBI Taxonomy" id="1608454"/>
    <lineage>
        <taxon>Eukaryota</taxon>
        <taxon>Metazoa</taxon>
        <taxon>Chordata</taxon>
        <taxon>Craniata</taxon>
        <taxon>Vertebrata</taxon>
        <taxon>Euteleostomi</taxon>
        <taxon>Actinopterygii</taxon>
        <taxon>Neopterygii</taxon>
        <taxon>Teleostei</taxon>
        <taxon>Ostariophysi</taxon>
        <taxon>Cypriniformes</taxon>
        <taxon>Cyprinidae</taxon>
        <taxon>Cyprininae</taxon>
        <taxon>Sinocyclocheilus</taxon>
    </lineage>
</organism>
<evidence type="ECO:0000256" key="7">
    <source>
        <dbReference type="ARBA" id="ARBA00022840"/>
    </source>
</evidence>
<dbReference type="GO" id="GO:0005524">
    <property type="term" value="F:ATP binding"/>
    <property type="evidence" value="ECO:0007669"/>
    <property type="project" value="UniProtKB-UniRule"/>
</dbReference>
<reference evidence="12" key="1">
    <citation type="submission" date="2025-08" db="UniProtKB">
        <authorList>
            <consortium name="Ensembl"/>
        </authorList>
    </citation>
    <scope>IDENTIFICATION</scope>
</reference>
<dbReference type="PROSITE" id="PS00107">
    <property type="entry name" value="PROTEIN_KINASE_ATP"/>
    <property type="match status" value="1"/>
</dbReference>
<dbReference type="Pfam" id="PF12063">
    <property type="entry name" value="ATG1-like_MIT1"/>
    <property type="match status" value="1"/>
</dbReference>
<dbReference type="Proteomes" id="UP000472260">
    <property type="component" value="Unassembled WGS sequence"/>
</dbReference>
<evidence type="ECO:0000313" key="12">
    <source>
        <dbReference type="Ensembl" id="ENSSANP00000010240.1"/>
    </source>
</evidence>
<dbReference type="InterPro" id="IPR008271">
    <property type="entry name" value="Ser/Thr_kinase_AS"/>
</dbReference>
<reference evidence="12" key="2">
    <citation type="submission" date="2025-09" db="UniProtKB">
        <authorList>
            <consortium name="Ensembl"/>
        </authorList>
    </citation>
    <scope>IDENTIFICATION</scope>
</reference>
<dbReference type="InterPro" id="IPR022708">
    <property type="entry name" value="Atg1-like_tMIT"/>
</dbReference>
<dbReference type="AlphaFoldDB" id="A0A671KUI9"/>
<keyword evidence="4" id="KW-0808">Transferase</keyword>
<keyword evidence="6" id="KW-0418">Kinase</keyword>
<proteinExistence type="predicted"/>
<dbReference type="PANTHER" id="PTHR34495">
    <property type="entry name" value="UNC-51-LIKE AUTOPHAGY-ACTIVATING KINASE 1A"/>
    <property type="match status" value="1"/>
</dbReference>
<evidence type="ECO:0000256" key="5">
    <source>
        <dbReference type="ARBA" id="ARBA00022741"/>
    </source>
</evidence>
<dbReference type="InterPro" id="IPR011009">
    <property type="entry name" value="Kinase-like_dom_sf"/>
</dbReference>
<sequence>MESVGKFEFNRKDLIGHGAFAVVFKGRHKKKHDFEVAVKCINKKNLAKSQSLLGKEIRILKSLFCVDCALTVFVCLLLQYCNGGDLAEYLHSKGSLNEDTIRVLLQQLAGAMSVLRSKGIIHRDLKPQNILLSYSTRRRSNPNNICIKLADFGFARYLQGNTMAATLCGSPMYMAPEVIMSQNYDAKADLWSVGTIIYQCLTGKAPFQASTPQELRQFYERHRSLSPSIPRETSSHLRHLLLGLLQRNHGERMDFDEFFHHPFLEASTSMKKSSPVPMPTYPSSASGSSSSGSSTSRLTPTRSETEAPRPLPQTNPTPSPDSLLKDSSSSESDYFVMVPAQFTSKMKSVNSRDESNSQITREQMYVCAHDMSIIHPSLSLSLALSRPLESCVSSYAQSVPVPVPTQKLNYQRMEQNLQVSDRLGLLAAPVQHVPTCGRTGASPESGGSRPYLPSPQGKETSSLQKTSFKTLQKYLNMSVICILSELHFYWKQTCYICDYSSFQWDLYRRPISGQTPSTALVQRGLITRNKTMSDLKDLALYPATGPRVSLSTGRLSDKLLKAVFGHQFDRGSCESLNSEKPMDTTAPPGGSDGTEQGSGSPAGVVFIQGSPEYGHTPPHATRPRRFSVGTLSPTSPGWTYGHVHEAYSSPDSLRYGYTDAMATNLCEGVAFVPPELPEEMLMEEGHTDLLSQLRFILAFSHCITEIARTKDSGIERNMALDASFLEQSVVADQVSLLSREWSSAEQLVLYMKCAELLSSALHTAMAEIKEGKLFPSGSVKQVVRKLNEMYKKSVNSCRSLTEKLQLFISSKQRLMDRINSITAERLIYTHTIQMVQTAALDEMFHHGETSVERYHKALLLMEGLSLIITETADLNSISKCRQCIEWRLSSLQPKGCV</sequence>
<evidence type="ECO:0000256" key="10">
    <source>
        <dbReference type="SAM" id="MobiDB-lite"/>
    </source>
</evidence>
<name>A0A671KUI9_9TELE</name>
<dbReference type="InterPro" id="IPR048941">
    <property type="entry name" value="ATG1-like_MIT2"/>
</dbReference>
<dbReference type="Gene3D" id="3.30.200.20">
    <property type="entry name" value="Phosphorylase Kinase, domain 1"/>
    <property type="match status" value="1"/>
</dbReference>
<dbReference type="EC" id="2.7.11.1" evidence="1"/>
<evidence type="ECO:0000256" key="2">
    <source>
        <dbReference type="ARBA" id="ARBA00022527"/>
    </source>
</evidence>
<gene>
    <name evidence="12" type="primary">LOC107684495</name>
</gene>
<evidence type="ECO:0000256" key="8">
    <source>
        <dbReference type="ARBA" id="ARBA00023006"/>
    </source>
</evidence>
<keyword evidence="3" id="KW-0597">Phosphoprotein</keyword>
<evidence type="ECO:0000256" key="4">
    <source>
        <dbReference type="ARBA" id="ARBA00022679"/>
    </source>
</evidence>
<evidence type="ECO:0000256" key="9">
    <source>
        <dbReference type="PROSITE-ProRule" id="PRU10141"/>
    </source>
</evidence>
<dbReference type="InterPro" id="IPR017441">
    <property type="entry name" value="Protein_kinase_ATP_BS"/>
</dbReference>
<dbReference type="FunFam" id="3.30.200.20:FF:000149">
    <property type="entry name" value="serine/threonine-protein kinase unc-51 isoform X1"/>
    <property type="match status" value="1"/>
</dbReference>
<accession>A0A671KUI9</accession>
<feature type="region of interest" description="Disordered" evidence="10">
    <location>
        <begin position="269"/>
        <end position="328"/>
    </location>
</feature>
<dbReference type="GO" id="GO:0034045">
    <property type="term" value="C:phagophore assembly site membrane"/>
    <property type="evidence" value="ECO:0007669"/>
    <property type="project" value="UniProtKB-ARBA"/>
</dbReference>
<dbReference type="PROSITE" id="PS50011">
    <property type="entry name" value="PROTEIN_KINASE_DOM"/>
    <property type="match status" value="1"/>
</dbReference>
<dbReference type="GO" id="GO:0004674">
    <property type="term" value="F:protein serine/threonine kinase activity"/>
    <property type="evidence" value="ECO:0007669"/>
    <property type="project" value="UniProtKB-KW"/>
</dbReference>
<dbReference type="SMART" id="SM00220">
    <property type="entry name" value="S_TKc"/>
    <property type="match status" value="1"/>
</dbReference>
<dbReference type="InterPro" id="IPR000719">
    <property type="entry name" value="Prot_kinase_dom"/>
</dbReference>
<dbReference type="GO" id="GO:0006914">
    <property type="term" value="P:autophagy"/>
    <property type="evidence" value="ECO:0007669"/>
    <property type="project" value="UniProtKB-KW"/>
</dbReference>
<evidence type="ECO:0000313" key="13">
    <source>
        <dbReference type="Proteomes" id="UP000472260"/>
    </source>
</evidence>
<dbReference type="Pfam" id="PF21127">
    <property type="entry name" value="ATG1-like_MIT2"/>
    <property type="match status" value="1"/>
</dbReference>
<feature type="compositionally biased region" description="Pro residues" evidence="10">
    <location>
        <begin position="309"/>
        <end position="319"/>
    </location>
</feature>
<keyword evidence="8" id="KW-0072">Autophagy</keyword>
<dbReference type="FunFam" id="1.10.510.10:FF:000128">
    <property type="entry name" value="serine/threonine-protein kinase ULK2 isoform X2"/>
    <property type="match status" value="1"/>
</dbReference>
<dbReference type="Ensembl" id="ENSSANT00000010971.1">
    <property type="protein sequence ID" value="ENSSANP00000010240.1"/>
    <property type="gene ID" value="ENSSANG00000005645.1"/>
</dbReference>
<keyword evidence="2" id="KW-0723">Serine/threonine-protein kinase</keyword>
<dbReference type="PANTHER" id="PTHR34495:SF4">
    <property type="entry name" value="UNC-51 LIKE AUTOPHAGY ACTIVATING KINASE 1A"/>
    <property type="match status" value="1"/>
</dbReference>